<protein>
    <recommendedName>
        <fullName evidence="3">PEP-CTERM sorting domain-containing protein</fullName>
    </recommendedName>
</protein>
<reference evidence="1 2" key="1">
    <citation type="submission" date="2017-08" db="EMBL/GenBank/DDBJ databases">
        <title>Draft genome sequence of filamentous cyanobacterium Calothrix elsteri CCALA 953.</title>
        <authorList>
            <person name="Gagunashvili A.N."/>
            <person name="Elster J."/>
            <person name="Andresson O.S."/>
        </authorList>
    </citation>
    <scope>NUCLEOTIDE SEQUENCE [LARGE SCALE GENOMIC DNA]</scope>
    <source>
        <strain evidence="1 2">CCALA 953</strain>
    </source>
</reference>
<dbReference type="RefSeq" id="WP_095721025.1">
    <property type="nucleotide sequence ID" value="NZ_NTFS01000051.1"/>
</dbReference>
<organism evidence="1 2">
    <name type="scientific">Brunnivagina elsteri CCALA 953</name>
    <dbReference type="NCBI Taxonomy" id="987040"/>
    <lineage>
        <taxon>Bacteria</taxon>
        <taxon>Bacillati</taxon>
        <taxon>Cyanobacteriota</taxon>
        <taxon>Cyanophyceae</taxon>
        <taxon>Nostocales</taxon>
        <taxon>Calotrichaceae</taxon>
        <taxon>Brunnivagina</taxon>
    </lineage>
</organism>
<accession>A0A2A2TM20</accession>
<gene>
    <name evidence="1" type="ORF">CK510_07065</name>
</gene>
<dbReference type="OrthoDB" id="483549at2"/>
<name>A0A2A2TM20_9CYAN</name>
<sequence>MKILLTKKFKIAFSVFGAAIISVLPLEQVSAAILVEPIVTTRNENIIKTRNPRKLGSELQPGQVVEYGVPDNANNLLNATGKDMGSFVFDLKTLTYSNPNSTPAFNNELVQWGDVDGDGKIGFSNTDGLTDIFKNVVVKDNLITFSGGVIPDGTVFFNQFVTQPNLKPGGGIIPPTAPPPADQDGPIRVSAYYTAIPEPNSILGLLVFGCLGLASMLKHTEKQCKNTNAHLHNKC</sequence>
<proteinExistence type="predicted"/>
<keyword evidence="2" id="KW-1185">Reference proteome</keyword>
<evidence type="ECO:0000313" key="2">
    <source>
        <dbReference type="Proteomes" id="UP000218238"/>
    </source>
</evidence>
<dbReference type="EMBL" id="NTFS01000051">
    <property type="protein sequence ID" value="PAX59442.1"/>
    <property type="molecule type" value="Genomic_DNA"/>
</dbReference>
<evidence type="ECO:0008006" key="3">
    <source>
        <dbReference type="Google" id="ProtNLM"/>
    </source>
</evidence>
<dbReference type="AlphaFoldDB" id="A0A2A2TM20"/>
<comment type="caution">
    <text evidence="1">The sequence shown here is derived from an EMBL/GenBank/DDBJ whole genome shotgun (WGS) entry which is preliminary data.</text>
</comment>
<dbReference type="Proteomes" id="UP000218238">
    <property type="component" value="Unassembled WGS sequence"/>
</dbReference>
<evidence type="ECO:0000313" key="1">
    <source>
        <dbReference type="EMBL" id="PAX59442.1"/>
    </source>
</evidence>